<dbReference type="Proteomes" id="UP000006671">
    <property type="component" value="Unassembled WGS sequence"/>
</dbReference>
<dbReference type="InParanoid" id="D2W126"/>
<reference evidence="2 3" key="1">
    <citation type="journal article" date="2010" name="Cell">
        <title>The genome of Naegleria gruberi illuminates early eukaryotic versatility.</title>
        <authorList>
            <person name="Fritz-Laylin L.K."/>
            <person name="Prochnik S.E."/>
            <person name="Ginger M.L."/>
            <person name="Dacks J.B."/>
            <person name="Carpenter M.L."/>
            <person name="Field M.C."/>
            <person name="Kuo A."/>
            <person name="Paredez A."/>
            <person name="Chapman J."/>
            <person name="Pham J."/>
            <person name="Shu S."/>
            <person name="Neupane R."/>
            <person name="Cipriano M."/>
            <person name="Mancuso J."/>
            <person name="Tu H."/>
            <person name="Salamov A."/>
            <person name="Lindquist E."/>
            <person name="Shapiro H."/>
            <person name="Lucas S."/>
            <person name="Grigoriev I.V."/>
            <person name="Cande W.Z."/>
            <person name="Fulton C."/>
            <person name="Rokhsar D.S."/>
            <person name="Dawson S.C."/>
        </authorList>
    </citation>
    <scope>NUCLEOTIDE SEQUENCE [LARGE SCALE GENOMIC DNA]</scope>
    <source>
        <strain evidence="2 3">NEG-M</strain>
    </source>
</reference>
<accession>D2W126</accession>
<organism evidence="3">
    <name type="scientific">Naegleria gruberi</name>
    <name type="common">Amoeba</name>
    <dbReference type="NCBI Taxonomy" id="5762"/>
    <lineage>
        <taxon>Eukaryota</taxon>
        <taxon>Discoba</taxon>
        <taxon>Heterolobosea</taxon>
        <taxon>Tetramitia</taxon>
        <taxon>Eutetramitia</taxon>
        <taxon>Vahlkampfiidae</taxon>
        <taxon>Naegleria</taxon>
    </lineage>
</organism>
<feature type="compositionally biased region" description="Low complexity" evidence="1">
    <location>
        <begin position="24"/>
        <end position="70"/>
    </location>
</feature>
<sequence>MNNNRNRPHHSQQNNPRGGKTNRVSTNVSSSSNNVNTNSGTQQSNNSSASSSSNTQSSSPPPSSSNAQSVGRGGNSRGRGRGGNSRGGKKQAFKVFTPKQSPLLNIDVISFGYWKDDPLVSEKPTFYNYSRFMYEKGASKDFKERKRNYYLRNHDGMLKLNIKFDGKLFELRFNLATIKNGIRLLENSSWNWNQRIFHSCWNNSIWKILKQPHVQGFAKKQILFLKTLDLLRCFY</sequence>
<keyword evidence="3" id="KW-1185">Reference proteome</keyword>
<evidence type="ECO:0000313" key="3">
    <source>
        <dbReference type="Proteomes" id="UP000006671"/>
    </source>
</evidence>
<evidence type="ECO:0000256" key="1">
    <source>
        <dbReference type="SAM" id="MobiDB-lite"/>
    </source>
</evidence>
<dbReference type="GeneID" id="8853668"/>
<feature type="region of interest" description="Disordered" evidence="1">
    <location>
        <begin position="1"/>
        <end position="96"/>
    </location>
</feature>
<dbReference type="AlphaFoldDB" id="D2W126"/>
<evidence type="ECO:0000313" key="2">
    <source>
        <dbReference type="EMBL" id="EFC37286.1"/>
    </source>
</evidence>
<feature type="compositionally biased region" description="Basic residues" evidence="1">
    <location>
        <begin position="1"/>
        <end position="10"/>
    </location>
</feature>
<dbReference type="RefSeq" id="XP_002670030.1">
    <property type="nucleotide sequence ID" value="XM_002669984.1"/>
</dbReference>
<name>D2W126_NAEGR</name>
<dbReference type="KEGG" id="ngr:NAEGRDRAFT_75065"/>
<dbReference type="VEuPathDB" id="AmoebaDB:NAEGRDRAFT_75065"/>
<gene>
    <name evidence="2" type="ORF">NAEGRDRAFT_75065</name>
</gene>
<protein>
    <submittedName>
        <fullName evidence="2">Predicted protein</fullName>
    </submittedName>
</protein>
<dbReference type="EMBL" id="GG738920">
    <property type="protein sequence ID" value="EFC37286.1"/>
    <property type="molecule type" value="Genomic_DNA"/>
</dbReference>
<feature type="compositionally biased region" description="Gly residues" evidence="1">
    <location>
        <begin position="71"/>
        <end position="86"/>
    </location>
</feature>
<proteinExistence type="predicted"/>